<gene>
    <name evidence="2" type="ORF">BU16DRAFT_561041</name>
</gene>
<feature type="transmembrane region" description="Helical" evidence="1">
    <location>
        <begin position="12"/>
        <end position="34"/>
    </location>
</feature>
<evidence type="ECO:0000256" key="1">
    <source>
        <dbReference type="SAM" id="Phobius"/>
    </source>
</evidence>
<reference evidence="2" key="1">
    <citation type="journal article" date="2020" name="Stud. Mycol.">
        <title>101 Dothideomycetes genomes: a test case for predicting lifestyles and emergence of pathogens.</title>
        <authorList>
            <person name="Haridas S."/>
            <person name="Albert R."/>
            <person name="Binder M."/>
            <person name="Bloem J."/>
            <person name="Labutti K."/>
            <person name="Salamov A."/>
            <person name="Andreopoulos B."/>
            <person name="Baker S."/>
            <person name="Barry K."/>
            <person name="Bills G."/>
            <person name="Bluhm B."/>
            <person name="Cannon C."/>
            <person name="Castanera R."/>
            <person name="Culley D."/>
            <person name="Daum C."/>
            <person name="Ezra D."/>
            <person name="Gonzalez J."/>
            <person name="Henrissat B."/>
            <person name="Kuo A."/>
            <person name="Liang C."/>
            <person name="Lipzen A."/>
            <person name="Lutzoni F."/>
            <person name="Magnuson J."/>
            <person name="Mondo S."/>
            <person name="Nolan M."/>
            <person name="Ohm R."/>
            <person name="Pangilinan J."/>
            <person name="Park H.-J."/>
            <person name="Ramirez L."/>
            <person name="Alfaro M."/>
            <person name="Sun H."/>
            <person name="Tritt A."/>
            <person name="Yoshinaga Y."/>
            <person name="Zwiers L.-H."/>
            <person name="Turgeon B."/>
            <person name="Goodwin S."/>
            <person name="Spatafora J."/>
            <person name="Crous P."/>
            <person name="Grigoriev I."/>
        </authorList>
    </citation>
    <scope>NUCLEOTIDE SEQUENCE</scope>
    <source>
        <strain evidence="2">CBS 269.34</strain>
    </source>
</reference>
<evidence type="ECO:0000313" key="3">
    <source>
        <dbReference type="Proteomes" id="UP000799750"/>
    </source>
</evidence>
<keyword evidence="3" id="KW-1185">Reference proteome</keyword>
<keyword evidence="1" id="KW-0472">Membrane</keyword>
<evidence type="ECO:0000313" key="2">
    <source>
        <dbReference type="EMBL" id="KAF2496207.1"/>
    </source>
</evidence>
<dbReference type="Proteomes" id="UP000799750">
    <property type="component" value="Unassembled WGS sequence"/>
</dbReference>
<name>A0A6A6QYR3_9PEZI</name>
<dbReference type="EMBL" id="MU004188">
    <property type="protein sequence ID" value="KAF2496207.1"/>
    <property type="molecule type" value="Genomic_DNA"/>
</dbReference>
<keyword evidence="1" id="KW-1133">Transmembrane helix</keyword>
<sequence length="119" mass="13045">MDVSTILGSSVASVSTSVITVALTAVTTTVAVAIDRKIFRSSQVTTEVHRPEAYGRNATPHDTFNRSIAEMRYTDGQGNVHMVPYPYELHLYQKSTRLQLPKGLDVQQAARAIRTLVGL</sequence>
<dbReference type="OrthoDB" id="10572554at2759"/>
<dbReference type="AlphaFoldDB" id="A0A6A6QYR3"/>
<accession>A0A6A6QYR3</accession>
<proteinExistence type="predicted"/>
<protein>
    <submittedName>
        <fullName evidence="2">Uncharacterized protein</fullName>
    </submittedName>
</protein>
<keyword evidence="1" id="KW-0812">Transmembrane</keyword>
<organism evidence="2 3">
    <name type="scientific">Lophium mytilinum</name>
    <dbReference type="NCBI Taxonomy" id="390894"/>
    <lineage>
        <taxon>Eukaryota</taxon>
        <taxon>Fungi</taxon>
        <taxon>Dikarya</taxon>
        <taxon>Ascomycota</taxon>
        <taxon>Pezizomycotina</taxon>
        <taxon>Dothideomycetes</taxon>
        <taxon>Pleosporomycetidae</taxon>
        <taxon>Mytilinidiales</taxon>
        <taxon>Mytilinidiaceae</taxon>
        <taxon>Lophium</taxon>
    </lineage>
</organism>